<sequence length="243" mass="27789">MNNLANKSYRKRHDREHPIHEEYRQIRQGYNAELKTAKINKWVEYIENADTSSVWDIGKLMENGYTDGGRMRVPAIRITNAEGEERIVEDNTEKEQIFRSAFFPPPPDTPNVPTDPRYPQPKWAFAPPTDRQILQAIRRLKNGKATRTGTIPNDAFKAVSNLVAPYLGPIYRATFTLAVYPEDWSKTETIILKKPSKPDYRDANAWRPITLSNGHGRLLNSVVAEEITKRAELLGLLPAMQFG</sequence>
<evidence type="ECO:0000313" key="1">
    <source>
        <dbReference type="EMBL" id="KAJ3991311.1"/>
    </source>
</evidence>
<accession>A0ABQ8PY10</accession>
<gene>
    <name evidence="1" type="ORF">F5050DRAFT_1581618</name>
</gene>
<dbReference type="PANTHER" id="PTHR33481">
    <property type="entry name" value="REVERSE TRANSCRIPTASE"/>
    <property type="match status" value="1"/>
</dbReference>
<dbReference type="PANTHER" id="PTHR33481:SF1">
    <property type="entry name" value="ENDONUCLEASE_EXONUCLEASE_PHOSPHATASE DOMAIN-CONTAINING PROTEIN-RELATED"/>
    <property type="match status" value="1"/>
</dbReference>
<organism evidence="1 2">
    <name type="scientific">Lentinula boryana</name>
    <dbReference type="NCBI Taxonomy" id="40481"/>
    <lineage>
        <taxon>Eukaryota</taxon>
        <taxon>Fungi</taxon>
        <taxon>Dikarya</taxon>
        <taxon>Basidiomycota</taxon>
        <taxon>Agaricomycotina</taxon>
        <taxon>Agaricomycetes</taxon>
        <taxon>Agaricomycetidae</taxon>
        <taxon>Agaricales</taxon>
        <taxon>Marasmiineae</taxon>
        <taxon>Omphalotaceae</taxon>
        <taxon>Lentinula</taxon>
    </lineage>
</organism>
<dbReference type="Proteomes" id="UP001163828">
    <property type="component" value="Unassembled WGS sequence"/>
</dbReference>
<feature type="non-terminal residue" evidence="1">
    <location>
        <position position="243"/>
    </location>
</feature>
<dbReference type="EMBL" id="MU791076">
    <property type="protein sequence ID" value="KAJ3991311.1"/>
    <property type="molecule type" value="Genomic_DNA"/>
</dbReference>
<comment type="caution">
    <text evidence="1">The sequence shown here is derived from an EMBL/GenBank/DDBJ whole genome shotgun (WGS) entry which is preliminary data.</text>
</comment>
<evidence type="ECO:0000313" key="2">
    <source>
        <dbReference type="Proteomes" id="UP001163828"/>
    </source>
</evidence>
<protein>
    <submittedName>
        <fullName evidence="1">Uncharacterized protein</fullName>
    </submittedName>
</protein>
<keyword evidence="2" id="KW-1185">Reference proteome</keyword>
<reference evidence="1" key="1">
    <citation type="submission" date="2022-08" db="EMBL/GenBank/DDBJ databases">
        <authorList>
            <consortium name="DOE Joint Genome Institute"/>
            <person name="Min B."/>
            <person name="Riley R."/>
            <person name="Sierra-Patev S."/>
            <person name="Naranjo-Ortiz M."/>
            <person name="Looney B."/>
            <person name="Konkel Z."/>
            <person name="Slot J.C."/>
            <person name="Sakamoto Y."/>
            <person name="Steenwyk J.L."/>
            <person name="Rokas A."/>
            <person name="Carro J."/>
            <person name="Camarero S."/>
            <person name="Ferreira P."/>
            <person name="Molpeceres G."/>
            <person name="Ruiz-Duenas F.J."/>
            <person name="Serrano A."/>
            <person name="Henrissat B."/>
            <person name="Drula E."/>
            <person name="Hughes K.W."/>
            <person name="Mata J.L."/>
            <person name="Ishikawa N.K."/>
            <person name="Vargas-Isla R."/>
            <person name="Ushijima S."/>
            <person name="Smith C.A."/>
            <person name="Ahrendt S."/>
            <person name="Andreopoulos W."/>
            <person name="He G."/>
            <person name="Labutti K."/>
            <person name="Lipzen A."/>
            <person name="Ng V."/>
            <person name="Sandor L."/>
            <person name="Barry K."/>
            <person name="Martinez A.T."/>
            <person name="Xiao Y."/>
            <person name="Gibbons J.G."/>
            <person name="Terashima K."/>
            <person name="Hibbett D.S."/>
            <person name="Grigoriev I.V."/>
        </authorList>
    </citation>
    <scope>NUCLEOTIDE SEQUENCE</scope>
    <source>
        <strain evidence="1">TFB10827</strain>
    </source>
</reference>
<name>A0ABQ8PY10_9AGAR</name>
<proteinExistence type="predicted"/>